<evidence type="ECO:0000256" key="4">
    <source>
        <dbReference type="ARBA" id="ARBA00022989"/>
    </source>
</evidence>
<dbReference type="InterPro" id="IPR003838">
    <property type="entry name" value="ABC3_permease_C"/>
</dbReference>
<keyword evidence="2" id="KW-1003">Cell membrane</keyword>
<dbReference type="InterPro" id="IPR050250">
    <property type="entry name" value="Macrolide_Exporter_MacB"/>
</dbReference>
<feature type="transmembrane region" description="Helical" evidence="7">
    <location>
        <begin position="394"/>
        <end position="423"/>
    </location>
</feature>
<dbReference type="PATRIC" id="fig|411473.3.peg.1717"/>
<dbReference type="EMBL" id="AWVF01000253">
    <property type="protein sequence ID" value="ERJ94472.1"/>
    <property type="molecule type" value="Genomic_DNA"/>
</dbReference>
<comment type="similarity">
    <text evidence="6">Belongs to the ABC-4 integral membrane protein family.</text>
</comment>
<evidence type="ECO:0000259" key="8">
    <source>
        <dbReference type="Pfam" id="PF02687"/>
    </source>
</evidence>
<dbReference type="Proteomes" id="UP000016662">
    <property type="component" value="Unassembled WGS sequence"/>
</dbReference>
<feature type="transmembrane region" description="Helical" evidence="7">
    <location>
        <begin position="313"/>
        <end position="336"/>
    </location>
</feature>
<feature type="transmembrane region" description="Helical" evidence="7">
    <location>
        <begin position="15"/>
        <end position="41"/>
    </location>
</feature>
<evidence type="ECO:0000256" key="1">
    <source>
        <dbReference type="ARBA" id="ARBA00004651"/>
    </source>
</evidence>
<sequence length="433" mass="49158">MILFKSACKNIRHNFFVHVVIVLQMIATIVITMIMVSSILIRYQYYTPFKEFFQSKGFYCIFSEFANGDLENWRYYNQNTASEEEQYHYFMESMDKIYMDGSEMQNYFDDAKSIAACHTVLAYPADESQNCRSISYSDSIIENYAPALSDGRWLHTSADATELEVVISENDYGWKVGDTIPINYSQYPNGLSTTVKVVGILKDGVKIPGSSARDGTDTFQLFYETYSYEIAEEPLMIFSSDSIEKLTDVWGDDQKILQAVNGSVIITFPEDTTKEEMENIQHQLTSLGCAFSIPLQDMNANSMGYLYAQVYNLLPIIIVLMILTIVSSISSSALSVKERLKDYSIYYICGLRWRQCVFINMIESAVLAIISILISCALLVLLQFTALSDHVKIIWNPISVASLLCIVILYILLSMLMPIMIIGKNTPKQILTK</sequence>
<dbReference type="AlphaFoldDB" id="U2KQB5"/>
<proteinExistence type="inferred from homology"/>
<evidence type="ECO:0000313" key="10">
    <source>
        <dbReference type="Proteomes" id="UP000016662"/>
    </source>
</evidence>
<dbReference type="RefSeq" id="WP_021683592.1">
    <property type="nucleotide sequence ID" value="NZ_KI260492.1"/>
</dbReference>
<keyword evidence="10" id="KW-1185">Reference proteome</keyword>
<accession>U2KQB5</accession>
<dbReference type="eggNOG" id="ENOG503259A">
    <property type="taxonomic scope" value="Bacteria"/>
</dbReference>
<feature type="domain" description="ABC3 transporter permease C-terminal" evidence="8">
    <location>
        <begin position="316"/>
        <end position="424"/>
    </location>
</feature>
<dbReference type="OrthoDB" id="2086732at2"/>
<evidence type="ECO:0000256" key="2">
    <source>
        <dbReference type="ARBA" id="ARBA00022475"/>
    </source>
</evidence>
<keyword evidence="5 7" id="KW-0472">Membrane</keyword>
<protein>
    <submittedName>
        <fullName evidence="9">Efflux ABC transporter, permease protein</fullName>
    </submittedName>
</protein>
<dbReference type="Pfam" id="PF02687">
    <property type="entry name" value="FtsX"/>
    <property type="match status" value="1"/>
</dbReference>
<comment type="subcellular location">
    <subcellularLocation>
        <location evidence="1">Cell membrane</location>
        <topology evidence="1">Multi-pass membrane protein</topology>
    </subcellularLocation>
</comment>
<dbReference type="HOGENOM" id="CLU_632960_0_0_9"/>
<evidence type="ECO:0000256" key="3">
    <source>
        <dbReference type="ARBA" id="ARBA00022692"/>
    </source>
</evidence>
<keyword evidence="3 7" id="KW-0812">Transmembrane</keyword>
<gene>
    <name evidence="9" type="ORF">RUMCAL_02079</name>
</gene>
<keyword evidence="4 7" id="KW-1133">Transmembrane helix</keyword>
<evidence type="ECO:0000256" key="7">
    <source>
        <dbReference type="SAM" id="Phobius"/>
    </source>
</evidence>
<name>U2KQB5_9FIRM</name>
<evidence type="ECO:0000256" key="5">
    <source>
        <dbReference type="ARBA" id="ARBA00023136"/>
    </source>
</evidence>
<dbReference type="GO" id="GO:0005886">
    <property type="term" value="C:plasma membrane"/>
    <property type="evidence" value="ECO:0007669"/>
    <property type="project" value="UniProtKB-SubCell"/>
</dbReference>
<dbReference type="GO" id="GO:0022857">
    <property type="term" value="F:transmembrane transporter activity"/>
    <property type="evidence" value="ECO:0007669"/>
    <property type="project" value="TreeGrafter"/>
</dbReference>
<reference evidence="9 10" key="1">
    <citation type="submission" date="2013-07" db="EMBL/GenBank/DDBJ databases">
        <authorList>
            <person name="Weinstock G."/>
            <person name="Sodergren E."/>
            <person name="Wylie T."/>
            <person name="Fulton L."/>
            <person name="Fulton R."/>
            <person name="Fronick C."/>
            <person name="O'Laughlin M."/>
            <person name="Godfrey J."/>
            <person name="Miner T."/>
            <person name="Herter B."/>
            <person name="Appelbaum E."/>
            <person name="Cordes M."/>
            <person name="Lek S."/>
            <person name="Wollam A."/>
            <person name="Pepin K.H."/>
            <person name="Palsikar V.B."/>
            <person name="Mitreva M."/>
            <person name="Wilson R.K."/>
        </authorList>
    </citation>
    <scope>NUCLEOTIDE SEQUENCE [LARGE SCALE GENOMIC DNA]</scope>
    <source>
        <strain evidence="9 10">ATCC 27760</strain>
    </source>
</reference>
<evidence type="ECO:0000256" key="6">
    <source>
        <dbReference type="ARBA" id="ARBA00038076"/>
    </source>
</evidence>
<comment type="caution">
    <text evidence="9">The sequence shown here is derived from an EMBL/GenBank/DDBJ whole genome shotgun (WGS) entry which is preliminary data.</text>
</comment>
<dbReference type="STRING" id="411473.RUMCAL_02079"/>
<evidence type="ECO:0000313" key="9">
    <source>
        <dbReference type="EMBL" id="ERJ94472.1"/>
    </source>
</evidence>
<organism evidence="9 10">
    <name type="scientific">Ruminococcus callidus ATCC 27760</name>
    <dbReference type="NCBI Taxonomy" id="411473"/>
    <lineage>
        <taxon>Bacteria</taxon>
        <taxon>Bacillati</taxon>
        <taxon>Bacillota</taxon>
        <taxon>Clostridia</taxon>
        <taxon>Eubacteriales</taxon>
        <taxon>Oscillospiraceae</taxon>
        <taxon>Ruminococcus</taxon>
    </lineage>
</organism>
<dbReference type="PANTHER" id="PTHR30572">
    <property type="entry name" value="MEMBRANE COMPONENT OF TRANSPORTER-RELATED"/>
    <property type="match status" value="1"/>
</dbReference>
<dbReference type="PANTHER" id="PTHR30572:SF4">
    <property type="entry name" value="ABC TRANSPORTER PERMEASE YTRF"/>
    <property type="match status" value="1"/>
</dbReference>
<feature type="transmembrane region" description="Helical" evidence="7">
    <location>
        <begin position="357"/>
        <end position="382"/>
    </location>
</feature>